<dbReference type="OMA" id="QHENISH"/>
<proteinExistence type="predicted"/>
<dbReference type="InParanoid" id="A0A7N2R3T3"/>
<feature type="coiled-coil region" evidence="1">
    <location>
        <begin position="404"/>
        <end position="439"/>
    </location>
</feature>
<keyword evidence="1" id="KW-0175">Coiled coil</keyword>
<organism evidence="3 4">
    <name type="scientific">Quercus lobata</name>
    <name type="common">Valley oak</name>
    <dbReference type="NCBI Taxonomy" id="97700"/>
    <lineage>
        <taxon>Eukaryota</taxon>
        <taxon>Viridiplantae</taxon>
        <taxon>Streptophyta</taxon>
        <taxon>Embryophyta</taxon>
        <taxon>Tracheophyta</taxon>
        <taxon>Spermatophyta</taxon>
        <taxon>Magnoliopsida</taxon>
        <taxon>eudicotyledons</taxon>
        <taxon>Gunneridae</taxon>
        <taxon>Pentapetalae</taxon>
        <taxon>rosids</taxon>
        <taxon>fabids</taxon>
        <taxon>Fagales</taxon>
        <taxon>Fagaceae</taxon>
        <taxon>Quercus</taxon>
    </lineage>
</organism>
<evidence type="ECO:0000313" key="4">
    <source>
        <dbReference type="Proteomes" id="UP000594261"/>
    </source>
</evidence>
<dbReference type="Proteomes" id="UP000594261">
    <property type="component" value="Chromosome 4"/>
</dbReference>
<evidence type="ECO:0008006" key="5">
    <source>
        <dbReference type="Google" id="ProtNLM"/>
    </source>
</evidence>
<accession>A0A7N2R3T3</accession>
<evidence type="ECO:0000256" key="1">
    <source>
        <dbReference type="SAM" id="Coils"/>
    </source>
</evidence>
<dbReference type="Gramene" id="QL04p082690:mrna">
    <property type="protein sequence ID" value="QL04p082690:mrna"/>
    <property type="gene ID" value="QL04p082690"/>
</dbReference>
<feature type="compositionally biased region" description="Low complexity" evidence="2">
    <location>
        <begin position="120"/>
        <end position="132"/>
    </location>
</feature>
<dbReference type="EnsemblPlants" id="QL04p082690:mrna">
    <property type="protein sequence ID" value="QL04p082690:mrna"/>
    <property type="gene ID" value="QL04p082690"/>
</dbReference>
<name>A0A7N2R3T3_QUELO</name>
<feature type="region of interest" description="Disordered" evidence="2">
    <location>
        <begin position="92"/>
        <end position="132"/>
    </location>
</feature>
<reference evidence="3" key="2">
    <citation type="submission" date="2021-01" db="UniProtKB">
        <authorList>
            <consortium name="EnsemblPlants"/>
        </authorList>
    </citation>
    <scope>IDENTIFICATION</scope>
</reference>
<dbReference type="PANTHER" id="PTHR33499:SF11">
    <property type="entry name" value="NO APICAL MERISTEM-ASSOCIATED C-TERMINAL DOMAIN-CONTAINING PROTEIN"/>
    <property type="match status" value="1"/>
</dbReference>
<protein>
    <recommendedName>
        <fullName evidence="5">Transposase</fullName>
    </recommendedName>
</protein>
<reference evidence="3 4" key="1">
    <citation type="journal article" date="2016" name="G3 (Bethesda)">
        <title>First Draft Assembly and Annotation of the Genome of a California Endemic Oak Quercus lobata Nee (Fagaceae).</title>
        <authorList>
            <person name="Sork V.L."/>
            <person name="Fitz-Gibbon S.T."/>
            <person name="Puiu D."/>
            <person name="Crepeau M."/>
            <person name="Gugger P.F."/>
            <person name="Sherman R."/>
            <person name="Stevens K."/>
            <person name="Langley C.H."/>
            <person name="Pellegrini M."/>
            <person name="Salzberg S.L."/>
        </authorList>
    </citation>
    <scope>NUCLEOTIDE SEQUENCE [LARGE SCALE GENOMIC DNA]</scope>
    <source>
        <strain evidence="3 4">cv. SW786</strain>
    </source>
</reference>
<dbReference type="InterPro" id="IPR004252">
    <property type="entry name" value="Probable_transposase_24"/>
</dbReference>
<feature type="compositionally biased region" description="Polar residues" evidence="2">
    <location>
        <begin position="92"/>
        <end position="114"/>
    </location>
</feature>
<evidence type="ECO:0000313" key="3">
    <source>
        <dbReference type="EnsemblPlants" id="QL04p082690:mrna"/>
    </source>
</evidence>
<dbReference type="PANTHER" id="PTHR33499">
    <property type="entry name" value="OS12G0282400 PROTEIN-RELATED"/>
    <property type="match status" value="1"/>
</dbReference>
<keyword evidence="4" id="KW-1185">Reference proteome</keyword>
<evidence type="ECO:0000256" key="2">
    <source>
        <dbReference type="SAM" id="MobiDB-lite"/>
    </source>
</evidence>
<sequence>MARLDRMRQNQERIDALGLKHISTSLKDSAQSNCAKRKRSRASVVVDDDYVPPIGDDENDDESSNSLINKLQMAPGRLTRSRGEASIPVVQSTVQSTETSPEVNPLVQSSSSVEATDALTNTTGSTSRNTRGTTRGIAVRALVEKSGKLPVRIVAEYDAPVGTNACKLVNQIGVQVRSNLSSYNVKNWKSVDAATRDVVLQSIADQFELEGESNLVNKTINTKCGRLLSCSSNKLYQIYKKLVQSHGADYAKNHPPKNATLKQWTELIEGRWTNKDWLEKSRINSENRSKTSGKHRCGSKALAVRVDEETNNNGGQVPELAKIYKDVHFNPNTNKWIQPEDEATYETILKVQEDHCQDPNAIPLTQEEISNLVFKKKSGIVKGLGMRPSSSLVTTASSSSVEYIHRLESEIIELKEARARDEEERAKEQEARAKQDEVQKNILNFLRSKGYDDAFTYGGGSSSS</sequence>
<dbReference type="EMBL" id="LRBV02000004">
    <property type="status" value="NOT_ANNOTATED_CDS"/>
    <property type="molecule type" value="Genomic_DNA"/>
</dbReference>
<dbReference type="Pfam" id="PF03004">
    <property type="entry name" value="Transposase_24"/>
    <property type="match status" value="1"/>
</dbReference>
<dbReference type="AlphaFoldDB" id="A0A7N2R3T3"/>